<dbReference type="PROSITE" id="PS51409">
    <property type="entry name" value="ARGINASE_2"/>
    <property type="match status" value="1"/>
</dbReference>
<accession>A0ABP6QDW3</accession>
<evidence type="ECO:0000256" key="2">
    <source>
        <dbReference type="ARBA" id="ARBA00022801"/>
    </source>
</evidence>
<dbReference type="EMBL" id="BAAAUV010000008">
    <property type="protein sequence ID" value="GAA3215435.1"/>
    <property type="molecule type" value="Genomic_DNA"/>
</dbReference>
<dbReference type="InterPro" id="IPR006035">
    <property type="entry name" value="Ureohydrolase"/>
</dbReference>
<dbReference type="Pfam" id="PF00491">
    <property type="entry name" value="Arginase"/>
    <property type="match status" value="1"/>
</dbReference>
<evidence type="ECO:0000256" key="3">
    <source>
        <dbReference type="ARBA" id="ARBA00023211"/>
    </source>
</evidence>
<keyword evidence="2" id="KW-0378">Hydrolase</keyword>
<evidence type="ECO:0000256" key="4">
    <source>
        <dbReference type="PROSITE-ProRule" id="PRU00742"/>
    </source>
</evidence>
<evidence type="ECO:0000313" key="5">
    <source>
        <dbReference type="EMBL" id="GAA3215435.1"/>
    </source>
</evidence>
<name>A0ABP6QDW3_9ACTN</name>
<comment type="similarity">
    <text evidence="4">Belongs to the arginase family.</text>
</comment>
<reference evidence="6" key="1">
    <citation type="journal article" date="2019" name="Int. J. Syst. Evol. Microbiol.">
        <title>The Global Catalogue of Microorganisms (GCM) 10K type strain sequencing project: providing services to taxonomists for standard genome sequencing and annotation.</title>
        <authorList>
            <consortium name="The Broad Institute Genomics Platform"/>
            <consortium name="The Broad Institute Genome Sequencing Center for Infectious Disease"/>
            <person name="Wu L."/>
            <person name="Ma J."/>
        </authorList>
    </citation>
    <scope>NUCLEOTIDE SEQUENCE [LARGE SCALE GENOMIC DNA]</scope>
    <source>
        <strain evidence="6">JCM 9377</strain>
    </source>
</reference>
<dbReference type="SUPFAM" id="SSF52768">
    <property type="entry name" value="Arginase/deacetylase"/>
    <property type="match status" value="1"/>
</dbReference>
<evidence type="ECO:0000313" key="6">
    <source>
        <dbReference type="Proteomes" id="UP001501237"/>
    </source>
</evidence>
<dbReference type="Gene3D" id="3.40.800.10">
    <property type="entry name" value="Ureohydrolase domain"/>
    <property type="match status" value="1"/>
</dbReference>
<organism evidence="5 6">
    <name type="scientific">Actinocorallia longicatena</name>
    <dbReference type="NCBI Taxonomy" id="111803"/>
    <lineage>
        <taxon>Bacteria</taxon>
        <taxon>Bacillati</taxon>
        <taxon>Actinomycetota</taxon>
        <taxon>Actinomycetes</taxon>
        <taxon>Streptosporangiales</taxon>
        <taxon>Thermomonosporaceae</taxon>
        <taxon>Actinocorallia</taxon>
    </lineage>
</organism>
<keyword evidence="1" id="KW-0479">Metal-binding</keyword>
<dbReference type="PRINTS" id="PR00116">
    <property type="entry name" value="ARGINASE"/>
</dbReference>
<sequence length="239" mass="25384">MCVPYHLDERLLELDVPVEADETITLELAEGLPWRRMAVLYDTVADVVAAAVKDGEVPYVYSGDCTTSFGTVAGLQRAGIDPSIVWFDAHGDVHTPQTTLSGYLGGMPLRLLTGACPEVIAVLLGLRPVPEEKITLVDARDLDDPEAAYLEGSAITHCEIGDLVVPEGPIYLHVDFDVVDPEQVPGLLFPAKGGPSLKKVARAVRKVLDSGRVVAFGGACTWAPGQGAGEAVRPIMTGL</sequence>
<dbReference type="InterPro" id="IPR023696">
    <property type="entry name" value="Ureohydrolase_dom_sf"/>
</dbReference>
<keyword evidence="3" id="KW-0464">Manganese</keyword>
<comment type="caution">
    <text evidence="5">The sequence shown here is derived from an EMBL/GenBank/DDBJ whole genome shotgun (WGS) entry which is preliminary data.</text>
</comment>
<dbReference type="Proteomes" id="UP001501237">
    <property type="component" value="Unassembled WGS sequence"/>
</dbReference>
<dbReference type="PANTHER" id="PTHR43782:SF3">
    <property type="entry name" value="ARGINASE"/>
    <property type="match status" value="1"/>
</dbReference>
<dbReference type="PANTHER" id="PTHR43782">
    <property type="entry name" value="ARGINASE"/>
    <property type="match status" value="1"/>
</dbReference>
<gene>
    <name evidence="5" type="primary">rocF</name>
    <name evidence="5" type="ORF">GCM10010468_36840</name>
</gene>
<protein>
    <submittedName>
        <fullName evidence="5">Arginase</fullName>
    </submittedName>
</protein>
<dbReference type="CDD" id="cd09999">
    <property type="entry name" value="Arginase-like_1"/>
    <property type="match status" value="1"/>
</dbReference>
<evidence type="ECO:0000256" key="1">
    <source>
        <dbReference type="ARBA" id="ARBA00022723"/>
    </source>
</evidence>
<keyword evidence="6" id="KW-1185">Reference proteome</keyword>
<proteinExistence type="inferred from homology"/>